<evidence type="ECO:0000313" key="10">
    <source>
        <dbReference type="EMBL" id="KAE8022412.1"/>
    </source>
</evidence>
<evidence type="ECO:0000256" key="2">
    <source>
        <dbReference type="ARBA" id="ARBA00022737"/>
    </source>
</evidence>
<dbReference type="PROSITE" id="PS50090">
    <property type="entry name" value="MYB_LIKE"/>
    <property type="match status" value="2"/>
</dbReference>
<feature type="domain" description="HTH myb-type" evidence="9">
    <location>
        <begin position="9"/>
        <end position="61"/>
    </location>
</feature>
<keyword evidence="4" id="KW-0238">DNA-binding</keyword>
<dbReference type="Proteomes" id="UP000327013">
    <property type="component" value="Chromosome 3"/>
</dbReference>
<dbReference type="GO" id="GO:0006355">
    <property type="term" value="P:regulation of DNA-templated transcription"/>
    <property type="evidence" value="ECO:0007669"/>
    <property type="project" value="UniProtKB-ARBA"/>
</dbReference>
<evidence type="ECO:0000256" key="3">
    <source>
        <dbReference type="ARBA" id="ARBA00023015"/>
    </source>
</evidence>
<dbReference type="OrthoDB" id="2143914at2759"/>
<organism evidence="10 11">
    <name type="scientific">Carpinus fangiana</name>
    <dbReference type="NCBI Taxonomy" id="176857"/>
    <lineage>
        <taxon>Eukaryota</taxon>
        <taxon>Viridiplantae</taxon>
        <taxon>Streptophyta</taxon>
        <taxon>Embryophyta</taxon>
        <taxon>Tracheophyta</taxon>
        <taxon>Spermatophyta</taxon>
        <taxon>Magnoliopsida</taxon>
        <taxon>eudicotyledons</taxon>
        <taxon>Gunneridae</taxon>
        <taxon>Pentapetalae</taxon>
        <taxon>rosids</taxon>
        <taxon>fabids</taxon>
        <taxon>Fagales</taxon>
        <taxon>Betulaceae</taxon>
        <taxon>Carpinus</taxon>
    </lineage>
</organism>
<feature type="domain" description="Myb-like" evidence="8">
    <location>
        <begin position="62"/>
        <end position="112"/>
    </location>
</feature>
<dbReference type="GO" id="GO:0046394">
    <property type="term" value="P:carboxylic acid biosynthetic process"/>
    <property type="evidence" value="ECO:0007669"/>
    <property type="project" value="UniProtKB-ARBA"/>
</dbReference>
<dbReference type="InterPro" id="IPR017930">
    <property type="entry name" value="Myb_dom"/>
</dbReference>
<dbReference type="PANTHER" id="PTHR47994:SF5">
    <property type="entry name" value="F14D16.11-RELATED"/>
    <property type="match status" value="1"/>
</dbReference>
<evidence type="ECO:0000256" key="7">
    <source>
        <dbReference type="SAM" id="MobiDB-lite"/>
    </source>
</evidence>
<evidence type="ECO:0000256" key="6">
    <source>
        <dbReference type="ARBA" id="ARBA00023242"/>
    </source>
</evidence>
<keyword evidence="6" id="KW-0539">Nucleus</keyword>
<dbReference type="CDD" id="cd00167">
    <property type="entry name" value="SANT"/>
    <property type="match status" value="2"/>
</dbReference>
<accession>A0A5N6R0B5</accession>
<dbReference type="SMART" id="SM00717">
    <property type="entry name" value="SANT"/>
    <property type="match status" value="2"/>
</dbReference>
<dbReference type="PROSITE" id="PS51294">
    <property type="entry name" value="HTH_MYB"/>
    <property type="match status" value="2"/>
</dbReference>
<sequence length="260" mass="29756">MGRQPCCDKLGVKKGPWTVEEDKKLVNFILTHGQCCWRAVPKLAGLRRCGKSCRLRWTNYLRPDLKRGLLTEDEERLVIDLHARLGNRWSKIAARLPGRTDNEIKNHWNTHIKKKLIKMGIDPLTHEPLNKEVTPQHNHDDDHHDLEVIHEESQKLCSHVSSSDNSSAPTDQNSSTDESRSTSDPGDDDLLMNYIWSETIFLDDPLWNISPETSGSYGNFGLPSSEDNSDRWLLDYEKDFGDEDFGLGCFSDMDMNYGTQ</sequence>
<dbReference type="PANTHER" id="PTHR47994">
    <property type="entry name" value="F14D16.11-RELATED"/>
    <property type="match status" value="1"/>
</dbReference>
<keyword evidence="3" id="KW-0805">Transcription regulation</keyword>
<proteinExistence type="predicted"/>
<reference evidence="10 11" key="1">
    <citation type="submission" date="2019-06" db="EMBL/GenBank/DDBJ databases">
        <title>A chromosomal-level reference genome of Carpinus fangiana (Coryloideae, Betulaceae).</title>
        <authorList>
            <person name="Yang X."/>
            <person name="Wang Z."/>
            <person name="Zhang L."/>
            <person name="Hao G."/>
            <person name="Liu J."/>
            <person name="Yang Y."/>
        </authorList>
    </citation>
    <scope>NUCLEOTIDE SEQUENCE [LARGE SCALE GENOMIC DNA]</scope>
    <source>
        <strain evidence="10">Cfa_2016G</strain>
        <tissue evidence="10">Leaf</tissue>
    </source>
</reference>
<feature type="region of interest" description="Disordered" evidence="7">
    <location>
        <begin position="154"/>
        <end position="188"/>
    </location>
</feature>
<feature type="domain" description="HTH myb-type" evidence="9">
    <location>
        <begin position="62"/>
        <end position="116"/>
    </location>
</feature>
<protein>
    <submittedName>
        <fullName evidence="10">Uncharacterized protein</fullName>
    </submittedName>
</protein>
<evidence type="ECO:0000256" key="1">
    <source>
        <dbReference type="ARBA" id="ARBA00004123"/>
    </source>
</evidence>
<dbReference type="GO" id="GO:0005634">
    <property type="term" value="C:nucleus"/>
    <property type="evidence" value="ECO:0007669"/>
    <property type="project" value="UniProtKB-SubCell"/>
</dbReference>
<dbReference type="InterPro" id="IPR001005">
    <property type="entry name" value="SANT/Myb"/>
</dbReference>
<dbReference type="GO" id="GO:0000976">
    <property type="term" value="F:transcription cis-regulatory region binding"/>
    <property type="evidence" value="ECO:0007669"/>
    <property type="project" value="UniProtKB-ARBA"/>
</dbReference>
<name>A0A5N6R0B5_9ROSI</name>
<evidence type="ECO:0000256" key="5">
    <source>
        <dbReference type="ARBA" id="ARBA00023163"/>
    </source>
</evidence>
<dbReference type="Gene3D" id="1.10.10.60">
    <property type="entry name" value="Homeodomain-like"/>
    <property type="match status" value="2"/>
</dbReference>
<gene>
    <name evidence="10" type="ORF">FH972_008214</name>
</gene>
<evidence type="ECO:0000259" key="8">
    <source>
        <dbReference type="PROSITE" id="PS50090"/>
    </source>
</evidence>
<feature type="compositionally biased region" description="Polar residues" evidence="7">
    <location>
        <begin position="155"/>
        <end position="176"/>
    </location>
</feature>
<keyword evidence="5" id="KW-0804">Transcription</keyword>
<dbReference type="AlphaFoldDB" id="A0A5N6R0B5"/>
<dbReference type="FunFam" id="1.10.10.60:FF:000069">
    <property type="entry name" value="MYB transcription factor"/>
    <property type="match status" value="1"/>
</dbReference>
<dbReference type="SUPFAM" id="SSF46689">
    <property type="entry name" value="Homeodomain-like"/>
    <property type="match status" value="1"/>
</dbReference>
<dbReference type="InterPro" id="IPR015495">
    <property type="entry name" value="Myb_TF_plants"/>
</dbReference>
<dbReference type="FunFam" id="1.10.10.60:FF:000303">
    <property type="entry name" value="MYB transcription factor"/>
    <property type="match status" value="1"/>
</dbReference>
<feature type="domain" description="Myb-like" evidence="8">
    <location>
        <begin position="9"/>
        <end position="61"/>
    </location>
</feature>
<evidence type="ECO:0000259" key="9">
    <source>
        <dbReference type="PROSITE" id="PS51294"/>
    </source>
</evidence>
<dbReference type="Pfam" id="PF00249">
    <property type="entry name" value="Myb_DNA-binding"/>
    <property type="match status" value="2"/>
</dbReference>
<keyword evidence="2" id="KW-0677">Repeat</keyword>
<evidence type="ECO:0000313" key="11">
    <source>
        <dbReference type="Proteomes" id="UP000327013"/>
    </source>
</evidence>
<keyword evidence="11" id="KW-1185">Reference proteome</keyword>
<comment type="subcellular location">
    <subcellularLocation>
        <location evidence="1">Nucleus</location>
    </subcellularLocation>
</comment>
<evidence type="ECO:0000256" key="4">
    <source>
        <dbReference type="ARBA" id="ARBA00023125"/>
    </source>
</evidence>
<dbReference type="EMBL" id="CM017323">
    <property type="protein sequence ID" value="KAE8022412.1"/>
    <property type="molecule type" value="Genomic_DNA"/>
</dbReference>
<dbReference type="InterPro" id="IPR009057">
    <property type="entry name" value="Homeodomain-like_sf"/>
</dbReference>